<dbReference type="RefSeq" id="WP_130434733.1">
    <property type="nucleotide sequence ID" value="NZ_SGXF01000002.1"/>
</dbReference>
<feature type="transmembrane region" description="Helical" evidence="5">
    <location>
        <begin position="285"/>
        <end position="309"/>
    </location>
</feature>
<evidence type="ECO:0000256" key="2">
    <source>
        <dbReference type="ARBA" id="ARBA00022692"/>
    </source>
</evidence>
<feature type="transmembrane region" description="Helical" evidence="5">
    <location>
        <begin position="316"/>
        <end position="336"/>
    </location>
</feature>
<evidence type="ECO:0000256" key="5">
    <source>
        <dbReference type="SAM" id="Phobius"/>
    </source>
</evidence>
<keyword evidence="4 5" id="KW-0472">Membrane</keyword>
<accession>A0A4Q7PLA7</accession>
<keyword evidence="2 5" id="KW-0812">Transmembrane</keyword>
<feature type="transmembrane region" description="Helical" evidence="5">
    <location>
        <begin position="21"/>
        <end position="44"/>
    </location>
</feature>
<dbReference type="AlphaFoldDB" id="A0A4Q7PLA7"/>
<gene>
    <name evidence="7" type="ORF">EV209_1568</name>
</gene>
<dbReference type="Proteomes" id="UP000292927">
    <property type="component" value="Unassembled WGS sequence"/>
</dbReference>
<feature type="transmembrane region" description="Helical" evidence="5">
    <location>
        <begin position="196"/>
        <end position="218"/>
    </location>
</feature>
<dbReference type="Pfam" id="PF12698">
    <property type="entry name" value="ABC2_membrane_3"/>
    <property type="match status" value="1"/>
</dbReference>
<evidence type="ECO:0000256" key="3">
    <source>
        <dbReference type="ARBA" id="ARBA00022989"/>
    </source>
</evidence>
<sequence>MNNIKIVFNKEMRRVFRDPKMIFSLFLLPVIILIGIYSLIGYLAKAEASDQEQHKSVISVQNAPADLESALSDFFGSAQVTWLDSQADITAAKQQIYDGTSDLLVIFPENFLQQVEDYEAGSSIPEVLTFYNPSQNYSTSARENFVAQMTSVYEKNLLKQRFGDLNALTAFTIDQNNPGSVIQDEQKASGKLLATMLPYMITLLLFAGTMSLGTDTIAGEKERGTMASMLVTPAKRSEIVLGKLLSLTVLSLLSALVYLVALIVALPQAMSFGEEMAFSITGSQIAMLAAVILSLAFLYVALVAVVAVFAKSVKEASAYVTPIYLLVIVAGIFTMISPGSGVKDTVYYLIPVYNCSVAMGEVFTMDLTITHFLLTFFSTLAYGGILTAVIAKAFGSEKVMFNA</sequence>
<dbReference type="PANTHER" id="PTHR43471">
    <property type="entry name" value="ABC TRANSPORTER PERMEASE"/>
    <property type="match status" value="1"/>
</dbReference>
<evidence type="ECO:0000256" key="1">
    <source>
        <dbReference type="ARBA" id="ARBA00004141"/>
    </source>
</evidence>
<evidence type="ECO:0000313" key="7">
    <source>
        <dbReference type="EMBL" id="RZT01127.1"/>
    </source>
</evidence>
<dbReference type="InterPro" id="IPR013525">
    <property type="entry name" value="ABC2_TM"/>
</dbReference>
<organism evidence="7 8">
    <name type="scientific">Cuneatibacter caecimuris</name>
    <dbReference type="NCBI Taxonomy" id="1796618"/>
    <lineage>
        <taxon>Bacteria</taxon>
        <taxon>Bacillati</taxon>
        <taxon>Bacillota</taxon>
        <taxon>Clostridia</taxon>
        <taxon>Lachnospirales</taxon>
        <taxon>Lachnospiraceae</taxon>
        <taxon>Cuneatibacter</taxon>
    </lineage>
</organism>
<comment type="caution">
    <text evidence="7">The sequence shown here is derived from an EMBL/GenBank/DDBJ whole genome shotgun (WGS) entry which is preliminary data.</text>
</comment>
<evidence type="ECO:0000256" key="4">
    <source>
        <dbReference type="ARBA" id="ARBA00023136"/>
    </source>
</evidence>
<evidence type="ECO:0000313" key="8">
    <source>
        <dbReference type="Proteomes" id="UP000292927"/>
    </source>
</evidence>
<dbReference type="EMBL" id="SGXF01000002">
    <property type="protein sequence ID" value="RZT01127.1"/>
    <property type="molecule type" value="Genomic_DNA"/>
</dbReference>
<proteinExistence type="predicted"/>
<keyword evidence="8" id="KW-1185">Reference proteome</keyword>
<dbReference type="PANTHER" id="PTHR43471:SF3">
    <property type="entry name" value="ABC TRANSPORTER PERMEASE PROTEIN NATB"/>
    <property type="match status" value="1"/>
</dbReference>
<feature type="domain" description="ABC-2 type transporter transmembrane" evidence="6">
    <location>
        <begin position="20"/>
        <end position="387"/>
    </location>
</feature>
<dbReference type="GO" id="GO:0140359">
    <property type="term" value="F:ABC-type transporter activity"/>
    <property type="evidence" value="ECO:0007669"/>
    <property type="project" value="InterPro"/>
</dbReference>
<comment type="subcellular location">
    <subcellularLocation>
        <location evidence="1">Membrane</location>
        <topology evidence="1">Multi-pass membrane protein</topology>
    </subcellularLocation>
</comment>
<dbReference type="GO" id="GO:0016020">
    <property type="term" value="C:membrane"/>
    <property type="evidence" value="ECO:0007669"/>
    <property type="project" value="UniProtKB-SubCell"/>
</dbReference>
<feature type="transmembrane region" description="Helical" evidence="5">
    <location>
        <begin position="369"/>
        <end position="391"/>
    </location>
</feature>
<dbReference type="OrthoDB" id="5486437at2"/>
<name>A0A4Q7PLA7_9FIRM</name>
<keyword evidence="3 5" id="KW-1133">Transmembrane helix</keyword>
<evidence type="ECO:0000259" key="6">
    <source>
        <dbReference type="Pfam" id="PF12698"/>
    </source>
</evidence>
<reference evidence="7 8" key="1">
    <citation type="submission" date="2019-02" db="EMBL/GenBank/DDBJ databases">
        <title>Genomic Encyclopedia of Type Strains, Phase IV (KMG-IV): sequencing the most valuable type-strain genomes for metagenomic binning, comparative biology and taxonomic classification.</title>
        <authorList>
            <person name="Goeker M."/>
        </authorList>
    </citation>
    <scope>NUCLEOTIDE SEQUENCE [LARGE SCALE GENOMIC DNA]</scope>
    <source>
        <strain evidence="7 8">DSM 29486</strain>
    </source>
</reference>
<protein>
    <submittedName>
        <fullName evidence="7">Sodium transport system permease protein</fullName>
    </submittedName>
</protein>
<feature type="transmembrane region" description="Helical" evidence="5">
    <location>
        <begin position="239"/>
        <end position="265"/>
    </location>
</feature>